<reference evidence="2 3" key="1">
    <citation type="journal article" date="2016" name="Nat. Commun.">
        <title>Thousands of microbial genomes shed light on interconnected biogeochemical processes in an aquifer system.</title>
        <authorList>
            <person name="Anantharaman K."/>
            <person name="Brown C.T."/>
            <person name="Hug L.A."/>
            <person name="Sharon I."/>
            <person name="Castelle C.J."/>
            <person name="Probst A.J."/>
            <person name="Thomas B.C."/>
            <person name="Singh A."/>
            <person name="Wilkins M.J."/>
            <person name="Karaoz U."/>
            <person name="Brodie E.L."/>
            <person name="Williams K.H."/>
            <person name="Hubbard S.S."/>
            <person name="Banfield J.F."/>
        </authorList>
    </citation>
    <scope>NUCLEOTIDE SEQUENCE [LARGE SCALE GENOMIC DNA]</scope>
</reference>
<dbReference type="EMBL" id="MHIM01000028">
    <property type="protein sequence ID" value="OGY51924.1"/>
    <property type="molecule type" value="Genomic_DNA"/>
</dbReference>
<evidence type="ECO:0000313" key="2">
    <source>
        <dbReference type="EMBL" id="OGY51924.1"/>
    </source>
</evidence>
<name>A0A1G1YI32_9BACT</name>
<organism evidence="2 3">
    <name type="scientific">Candidatus Buchananbacteria bacterium RIFCSPLOWO2_01_FULL_39_33</name>
    <dbReference type="NCBI Taxonomy" id="1797543"/>
    <lineage>
        <taxon>Bacteria</taxon>
        <taxon>Candidatus Buchananiibacteriota</taxon>
    </lineage>
</organism>
<accession>A0A1G1YI32</accession>
<feature type="domain" description="bAvd-like" evidence="1">
    <location>
        <begin position="54"/>
        <end position="145"/>
    </location>
</feature>
<gene>
    <name evidence="2" type="ORF">A3A02_01260</name>
</gene>
<proteinExistence type="predicted"/>
<evidence type="ECO:0000313" key="3">
    <source>
        <dbReference type="Proteomes" id="UP000177376"/>
    </source>
</evidence>
<comment type="caution">
    <text evidence="2">The sequence shown here is derived from an EMBL/GenBank/DDBJ whole genome shotgun (WGS) entry which is preliminary data.</text>
</comment>
<dbReference type="InterPro" id="IPR036583">
    <property type="entry name" value="23S_rRNA_IVS_sf"/>
</dbReference>
<evidence type="ECO:0000259" key="1">
    <source>
        <dbReference type="Pfam" id="PF22296"/>
    </source>
</evidence>
<dbReference type="Gene3D" id="1.20.1440.60">
    <property type="entry name" value="23S rRNA-intervening sequence"/>
    <property type="match status" value="1"/>
</dbReference>
<dbReference type="InterPro" id="IPR055360">
    <property type="entry name" value="bAvd"/>
</dbReference>
<dbReference type="CDD" id="cd16376">
    <property type="entry name" value="Avd_like"/>
    <property type="match status" value="1"/>
</dbReference>
<dbReference type="Proteomes" id="UP000177376">
    <property type="component" value="Unassembled WGS sequence"/>
</dbReference>
<protein>
    <recommendedName>
        <fullName evidence="1">bAvd-like domain-containing protein</fullName>
    </recommendedName>
</protein>
<sequence length="156" mass="18003">MPLAAQKFSPGGKQIFHRNDIIINMTRPNSTLSLSLDNASILNRIEEGYLIWVDIMPHIAKGARYTIRTRIENKFLDLLELSYNAYFTEKEKKAEKIANCILILDTLKFLVSVAWEGKLISHRHCEIVSLKLEETGRMLGGWRNSFKNPDKKNRDL</sequence>
<dbReference type="AlphaFoldDB" id="A0A1G1YI32"/>
<dbReference type="Pfam" id="PF22296">
    <property type="entry name" value="bAvd"/>
    <property type="match status" value="1"/>
</dbReference>